<gene>
    <name evidence="11" type="ORF">LAZ67_21000145</name>
</gene>
<proteinExistence type="inferred from homology"/>
<organism evidence="11 12">
    <name type="scientific">Cordylochernes scorpioides</name>
    <dbReference type="NCBI Taxonomy" id="51811"/>
    <lineage>
        <taxon>Eukaryota</taxon>
        <taxon>Metazoa</taxon>
        <taxon>Ecdysozoa</taxon>
        <taxon>Arthropoda</taxon>
        <taxon>Chelicerata</taxon>
        <taxon>Arachnida</taxon>
        <taxon>Pseudoscorpiones</taxon>
        <taxon>Cheliferoidea</taxon>
        <taxon>Chernetidae</taxon>
        <taxon>Cordylochernes</taxon>
    </lineage>
</organism>
<evidence type="ECO:0000256" key="8">
    <source>
        <dbReference type="ARBA" id="ARBA00022432"/>
    </source>
</evidence>
<evidence type="ECO:0000256" key="4">
    <source>
        <dbReference type="ARBA" id="ARBA00007422"/>
    </source>
</evidence>
<evidence type="ECO:0000256" key="3">
    <source>
        <dbReference type="ARBA" id="ARBA00004742"/>
    </source>
</evidence>
<dbReference type="Gene3D" id="3.20.20.70">
    <property type="entry name" value="Aldolase class I"/>
    <property type="match status" value="1"/>
</dbReference>
<keyword evidence="8 10" id="KW-0312">Gluconeogenesis</keyword>
<comment type="catalytic activity">
    <reaction evidence="1 10">
        <text>D-glyceraldehyde 3-phosphate = dihydroxyacetone phosphate</text>
        <dbReference type="Rhea" id="RHEA:18585"/>
        <dbReference type="ChEBI" id="CHEBI:57642"/>
        <dbReference type="ChEBI" id="CHEBI:59776"/>
        <dbReference type="EC" id="5.3.1.1"/>
    </reaction>
</comment>
<evidence type="ECO:0000313" key="12">
    <source>
        <dbReference type="Proteomes" id="UP001235939"/>
    </source>
</evidence>
<dbReference type="PROSITE" id="PS00171">
    <property type="entry name" value="TIM_1"/>
    <property type="match status" value="1"/>
</dbReference>
<dbReference type="EMBL" id="CP092883">
    <property type="protein sequence ID" value="UYV81922.1"/>
    <property type="molecule type" value="Genomic_DNA"/>
</dbReference>
<dbReference type="Pfam" id="PF00121">
    <property type="entry name" value="TIM"/>
    <property type="match status" value="1"/>
</dbReference>
<dbReference type="InterPro" id="IPR020861">
    <property type="entry name" value="Triosephosphate_isomerase_AS"/>
</dbReference>
<dbReference type="HAMAP" id="MF_00147_B">
    <property type="entry name" value="TIM_B"/>
    <property type="match status" value="1"/>
</dbReference>
<dbReference type="EC" id="5.3.1.1" evidence="6 10"/>
<evidence type="ECO:0000256" key="5">
    <source>
        <dbReference type="ARBA" id="ARBA00011738"/>
    </source>
</evidence>
<sequence>MSDRKFIVGGNWKMNGDKNSINEIIKFMSEASLDNRTETVVGVPAPYLDYVRTKMPAHIGVAAQNCYKVAKGAYTGEISPAMIKDIGCKWVILGHSERRSIFKESDELVGEKVGHALEEGLHVMACIGELLEERESGKTQEVVYRQTKAIAGNCCVFIYISLLPQTQFVLWYWHHVKDWNKVVLAYEPVWAIGTGKTASPEQAQEVHQQLRTWLKDNVSVEVAESVRIMYGGSVTSANCQELAKKPDVDGFLVGGASLKPDFITIVNAKM</sequence>
<name>A0ABY6LNG6_9ARAC</name>
<comment type="pathway">
    <text evidence="2 10">Carbohydrate degradation; glycolysis; D-glyceraldehyde 3-phosphate from glycerone phosphate: step 1/1.</text>
</comment>
<dbReference type="NCBIfam" id="TIGR00419">
    <property type="entry name" value="tim"/>
    <property type="match status" value="1"/>
</dbReference>
<dbReference type="PANTHER" id="PTHR21139:SF2">
    <property type="entry name" value="TRIOSEPHOSPHATE ISOMERASE"/>
    <property type="match status" value="1"/>
</dbReference>
<evidence type="ECO:0000256" key="6">
    <source>
        <dbReference type="ARBA" id="ARBA00011940"/>
    </source>
</evidence>
<protein>
    <recommendedName>
        <fullName evidence="7 10">Triosephosphate isomerase</fullName>
        <ecNumber evidence="6 10">5.3.1.1</ecNumber>
    </recommendedName>
</protein>
<evidence type="ECO:0000256" key="2">
    <source>
        <dbReference type="ARBA" id="ARBA00004680"/>
    </source>
</evidence>
<dbReference type="InterPro" id="IPR013785">
    <property type="entry name" value="Aldolase_TIM"/>
</dbReference>
<evidence type="ECO:0000256" key="9">
    <source>
        <dbReference type="ARBA" id="ARBA00023235"/>
    </source>
</evidence>
<comment type="similarity">
    <text evidence="4 10">Belongs to the triosephosphate isomerase family.</text>
</comment>
<dbReference type="PROSITE" id="PS51440">
    <property type="entry name" value="TIM_2"/>
    <property type="match status" value="1"/>
</dbReference>
<evidence type="ECO:0000256" key="7">
    <source>
        <dbReference type="ARBA" id="ARBA00019397"/>
    </source>
</evidence>
<dbReference type="SUPFAM" id="SSF51351">
    <property type="entry name" value="Triosephosphate isomerase (TIM)"/>
    <property type="match status" value="1"/>
</dbReference>
<keyword evidence="9 10" id="KW-0413">Isomerase</keyword>
<dbReference type="InterPro" id="IPR035990">
    <property type="entry name" value="TIM_sf"/>
</dbReference>
<dbReference type="InterPro" id="IPR000652">
    <property type="entry name" value="Triosephosphate_isomerase"/>
</dbReference>
<dbReference type="PANTHER" id="PTHR21139">
    <property type="entry name" value="TRIOSEPHOSPHATE ISOMERASE"/>
    <property type="match status" value="1"/>
</dbReference>
<evidence type="ECO:0000256" key="1">
    <source>
        <dbReference type="ARBA" id="ARBA00000474"/>
    </source>
</evidence>
<accession>A0ABY6LNG6</accession>
<keyword evidence="10" id="KW-0324">Glycolysis</keyword>
<keyword evidence="12" id="KW-1185">Reference proteome</keyword>
<evidence type="ECO:0000256" key="10">
    <source>
        <dbReference type="RuleBase" id="RU363013"/>
    </source>
</evidence>
<evidence type="ECO:0000313" key="11">
    <source>
        <dbReference type="EMBL" id="UYV81922.1"/>
    </source>
</evidence>
<dbReference type="CDD" id="cd00311">
    <property type="entry name" value="TIM"/>
    <property type="match status" value="1"/>
</dbReference>
<reference evidence="11 12" key="1">
    <citation type="submission" date="2022-01" db="EMBL/GenBank/DDBJ databases">
        <title>A chromosomal length assembly of Cordylochernes scorpioides.</title>
        <authorList>
            <person name="Zeh D."/>
            <person name="Zeh J."/>
        </authorList>
    </citation>
    <scope>NUCLEOTIDE SEQUENCE [LARGE SCALE GENOMIC DNA]</scope>
    <source>
        <strain evidence="11">IN4F17</strain>
        <tissue evidence="11">Whole Body</tissue>
    </source>
</reference>
<dbReference type="Proteomes" id="UP001235939">
    <property type="component" value="Chromosome 21"/>
</dbReference>
<dbReference type="InterPro" id="IPR022896">
    <property type="entry name" value="TrioseP_Isoase_bac/euk"/>
</dbReference>
<comment type="pathway">
    <text evidence="3 10">Carbohydrate biosynthesis; gluconeogenesis.</text>
</comment>
<comment type="subunit">
    <text evidence="5">Homodimer.</text>
</comment>